<keyword evidence="2" id="KW-1185">Reference proteome</keyword>
<evidence type="ECO:0000313" key="2">
    <source>
        <dbReference type="Proteomes" id="UP000593564"/>
    </source>
</evidence>
<sequence length="117" mass="12911">MADLQIGTSRWPSASAPYFPPLAHLSLLAHPYTCAGAEPVGSLTAAPHLSYSAAGATGYLMCVFEEKLDETTLENLQDFEFAFSDEDGDMKKFFYRTSKTRELDNLLGDIYHKILGL</sequence>
<organism evidence="1 2">
    <name type="scientific">Camellia sinensis</name>
    <name type="common">Tea plant</name>
    <name type="synonym">Thea sinensis</name>
    <dbReference type="NCBI Taxonomy" id="4442"/>
    <lineage>
        <taxon>Eukaryota</taxon>
        <taxon>Viridiplantae</taxon>
        <taxon>Streptophyta</taxon>
        <taxon>Embryophyta</taxon>
        <taxon>Tracheophyta</taxon>
        <taxon>Spermatophyta</taxon>
        <taxon>Magnoliopsida</taxon>
        <taxon>eudicotyledons</taxon>
        <taxon>Gunneridae</taxon>
        <taxon>Pentapetalae</taxon>
        <taxon>asterids</taxon>
        <taxon>Ericales</taxon>
        <taxon>Theaceae</taxon>
        <taxon>Camellia</taxon>
    </lineage>
</organism>
<accession>A0A7J7H9A3</accession>
<reference evidence="1 2" key="2">
    <citation type="submission" date="2020-07" db="EMBL/GenBank/DDBJ databases">
        <title>Genome assembly of wild tea tree DASZ reveals pedigree and selection history of tea varieties.</title>
        <authorList>
            <person name="Zhang W."/>
        </authorList>
    </citation>
    <scope>NUCLEOTIDE SEQUENCE [LARGE SCALE GENOMIC DNA]</scope>
    <source>
        <strain evidence="2">cv. G240</strain>
        <tissue evidence="1">Leaf</tissue>
    </source>
</reference>
<comment type="caution">
    <text evidence="1">The sequence shown here is derived from an EMBL/GenBank/DDBJ whole genome shotgun (WGS) entry which is preliminary data.</text>
</comment>
<protein>
    <submittedName>
        <fullName evidence="1">Uncharacterized protein</fullName>
    </submittedName>
</protein>
<proteinExistence type="predicted"/>
<gene>
    <name evidence="1" type="ORF">HYC85_011422</name>
</gene>
<dbReference type="EMBL" id="JACBKZ010000005">
    <property type="protein sequence ID" value="KAF5949429.1"/>
    <property type="molecule type" value="Genomic_DNA"/>
</dbReference>
<name>A0A7J7H9A3_CAMSI</name>
<dbReference type="AlphaFoldDB" id="A0A7J7H9A3"/>
<reference evidence="2" key="1">
    <citation type="journal article" date="2020" name="Nat. Commun.">
        <title>Genome assembly of wild tea tree DASZ reveals pedigree and selection history of tea varieties.</title>
        <authorList>
            <person name="Zhang W."/>
            <person name="Zhang Y."/>
            <person name="Qiu H."/>
            <person name="Guo Y."/>
            <person name="Wan H."/>
            <person name="Zhang X."/>
            <person name="Scossa F."/>
            <person name="Alseekh S."/>
            <person name="Zhang Q."/>
            <person name="Wang P."/>
            <person name="Xu L."/>
            <person name="Schmidt M.H."/>
            <person name="Jia X."/>
            <person name="Li D."/>
            <person name="Zhu A."/>
            <person name="Guo F."/>
            <person name="Chen W."/>
            <person name="Ni D."/>
            <person name="Usadel B."/>
            <person name="Fernie A.R."/>
            <person name="Wen W."/>
        </authorList>
    </citation>
    <scope>NUCLEOTIDE SEQUENCE [LARGE SCALE GENOMIC DNA]</scope>
    <source>
        <strain evidence="2">cv. G240</strain>
    </source>
</reference>
<dbReference type="Proteomes" id="UP000593564">
    <property type="component" value="Unassembled WGS sequence"/>
</dbReference>
<evidence type="ECO:0000313" key="1">
    <source>
        <dbReference type="EMBL" id="KAF5949429.1"/>
    </source>
</evidence>